<dbReference type="AlphaFoldDB" id="A0AB38VRC6"/>
<keyword evidence="1" id="KW-1133">Transmembrane helix</keyword>
<keyword evidence="1" id="KW-0812">Transmembrane</keyword>
<reference evidence="2 3" key="1">
    <citation type="submission" date="2018-12" db="EMBL/GenBank/DDBJ databases">
        <authorList>
            <consortium name="Pathogen Informatics"/>
        </authorList>
    </citation>
    <scope>NUCLEOTIDE SEQUENCE [LARGE SCALE GENOMIC DNA]</scope>
    <source>
        <strain evidence="2 3">NCTC949</strain>
    </source>
</reference>
<protein>
    <submittedName>
        <fullName evidence="2">Uncharacterized protein</fullName>
    </submittedName>
</protein>
<keyword evidence="1" id="KW-0472">Membrane</keyword>
<feature type="transmembrane region" description="Helical" evidence="1">
    <location>
        <begin position="72"/>
        <end position="93"/>
    </location>
</feature>
<evidence type="ECO:0000256" key="1">
    <source>
        <dbReference type="SAM" id="Phobius"/>
    </source>
</evidence>
<sequence length="97" mass="10568">MVRQKREQLSRPQIISASATLLATGVTWTVVILYRMNVKSIDGEWGNVVLASLGLGFGFSALCAGVKQQRRLVSFVVLGILASLFLLIALAYYSHAL</sequence>
<dbReference type="RefSeq" id="WP_126316555.1">
    <property type="nucleotide sequence ID" value="NZ_JBHOLU010000005.1"/>
</dbReference>
<organism evidence="2 3">
    <name type="scientific">Corynebacterium kutscheri</name>
    <dbReference type="NCBI Taxonomy" id="35755"/>
    <lineage>
        <taxon>Bacteria</taxon>
        <taxon>Bacillati</taxon>
        <taxon>Actinomycetota</taxon>
        <taxon>Actinomycetes</taxon>
        <taxon>Mycobacteriales</taxon>
        <taxon>Corynebacteriaceae</taxon>
        <taxon>Corynebacterium</taxon>
    </lineage>
</organism>
<gene>
    <name evidence="2" type="ORF">NCTC949_00828</name>
</gene>
<evidence type="ECO:0000313" key="3">
    <source>
        <dbReference type="Proteomes" id="UP000271380"/>
    </source>
</evidence>
<accession>A0AB38VRC6</accession>
<proteinExistence type="predicted"/>
<dbReference type="Proteomes" id="UP000271380">
    <property type="component" value="Chromosome"/>
</dbReference>
<feature type="transmembrane region" description="Helical" evidence="1">
    <location>
        <begin position="12"/>
        <end position="33"/>
    </location>
</feature>
<feature type="transmembrane region" description="Helical" evidence="1">
    <location>
        <begin position="45"/>
        <end position="65"/>
    </location>
</feature>
<evidence type="ECO:0000313" key="2">
    <source>
        <dbReference type="EMBL" id="VEH05858.1"/>
    </source>
</evidence>
<dbReference type="EMBL" id="LR134377">
    <property type="protein sequence ID" value="VEH05858.1"/>
    <property type="molecule type" value="Genomic_DNA"/>
</dbReference>
<name>A0AB38VRC6_9CORY</name>